<dbReference type="EMBL" id="JACHXS010000011">
    <property type="protein sequence ID" value="MBB3224086.1"/>
    <property type="molecule type" value="Genomic_DNA"/>
</dbReference>
<evidence type="ECO:0000259" key="1">
    <source>
        <dbReference type="Pfam" id="PF07589"/>
    </source>
</evidence>
<accession>A0A4P8HVH7</accession>
<evidence type="ECO:0000313" key="3">
    <source>
        <dbReference type="EMBL" id="QCP14047.1"/>
    </source>
</evidence>
<dbReference type="InterPro" id="IPR013424">
    <property type="entry name" value="Ice-binding_C"/>
</dbReference>
<sequence>MHGESKHATPALAMQAFYRANIITLVNIIILTLKIENASVAFHFPLLESYMSLKDLSGKINTRNSIFCIVLAMFGIHQNALANATANASASNFRYTLTDLTPDDGIAPSLSWIASPDYGYAHLYGIYRGSVLFPTRPEDDAPVTGEWADGGDAMSARIEGATRLDRTALNASATSAGNQYIGFNTEALAQSQIGAFVLSPGSAVSFMVDYEVNGLITDSLLDYSFAGAEARMLGELYDAGGIDGGIEQEEANTFALNLTTDGQVRSGTLSITLSNAADLYSEGTVRFDANAYAQAVINPPPIPEPSTYGMFLAGLALIPVLRRRMR</sequence>
<keyword evidence="4" id="KW-1185">Reference proteome</keyword>
<evidence type="ECO:0000313" key="4">
    <source>
        <dbReference type="Proteomes" id="UP000298763"/>
    </source>
</evidence>
<dbReference type="Pfam" id="PF07589">
    <property type="entry name" value="PEP-CTERM"/>
    <property type="match status" value="1"/>
</dbReference>
<dbReference type="RefSeq" id="WP_137316822.1">
    <property type="nucleotide sequence ID" value="NZ_CP040017.1"/>
</dbReference>
<dbReference type="AlphaFoldDB" id="A0A4P8HVH7"/>
<evidence type="ECO:0000313" key="5">
    <source>
        <dbReference type="Proteomes" id="UP000584325"/>
    </source>
</evidence>
<name>A0A4P8HVH7_9BURK</name>
<reference evidence="2 5" key="2">
    <citation type="submission" date="2020-08" db="EMBL/GenBank/DDBJ databases">
        <title>Genomic Encyclopedia of Type Strains, Phase III (KMG-III): the genomes of soil and plant-associated and newly described type strains.</title>
        <authorList>
            <person name="Whitman W."/>
        </authorList>
    </citation>
    <scope>NUCLEOTIDE SEQUENCE [LARGE SCALE GENOMIC DNA]</scope>
    <source>
        <strain evidence="2 5">CECT 7753</strain>
    </source>
</reference>
<reference evidence="3 4" key="1">
    <citation type="submission" date="2019-05" db="EMBL/GenBank/DDBJ databases">
        <title>Draft Genome Sequences of Six Type Strains of the Genus Massilia.</title>
        <authorList>
            <person name="Miess H."/>
            <person name="Frediansyhah A."/>
            <person name="Gross H."/>
        </authorList>
    </citation>
    <scope>NUCLEOTIDE SEQUENCE [LARGE SCALE GENOMIC DNA]</scope>
    <source>
        <strain evidence="3 4">DSMZ 26121</strain>
    </source>
</reference>
<gene>
    <name evidence="3" type="ORF">FCL38_29255</name>
    <name evidence="2" type="ORF">FHS02_004945</name>
</gene>
<protein>
    <submittedName>
        <fullName evidence="3">PEP-CTERM sorting domain-containing protein</fullName>
    </submittedName>
</protein>
<dbReference type="NCBIfam" id="TIGR02595">
    <property type="entry name" value="PEP_CTERM"/>
    <property type="match status" value="1"/>
</dbReference>
<dbReference type="OrthoDB" id="8763008at2"/>
<dbReference type="Proteomes" id="UP000298763">
    <property type="component" value="Chromosome"/>
</dbReference>
<organism evidence="2 5">
    <name type="scientific">Pseudoduganella umbonata</name>
    <dbReference type="NCBI Taxonomy" id="864828"/>
    <lineage>
        <taxon>Bacteria</taxon>
        <taxon>Pseudomonadati</taxon>
        <taxon>Pseudomonadota</taxon>
        <taxon>Betaproteobacteria</taxon>
        <taxon>Burkholderiales</taxon>
        <taxon>Oxalobacteraceae</taxon>
        <taxon>Telluria group</taxon>
        <taxon>Pseudoduganella</taxon>
    </lineage>
</organism>
<proteinExistence type="predicted"/>
<evidence type="ECO:0000313" key="2">
    <source>
        <dbReference type="EMBL" id="MBB3224086.1"/>
    </source>
</evidence>
<dbReference type="Proteomes" id="UP000584325">
    <property type="component" value="Unassembled WGS sequence"/>
</dbReference>
<feature type="domain" description="Ice-binding protein C-terminal" evidence="1">
    <location>
        <begin position="301"/>
        <end position="324"/>
    </location>
</feature>
<dbReference type="EMBL" id="CP040017">
    <property type="protein sequence ID" value="QCP14047.1"/>
    <property type="molecule type" value="Genomic_DNA"/>
</dbReference>